<dbReference type="EMBL" id="BART01003004">
    <property type="protein sequence ID" value="GAG71135.1"/>
    <property type="molecule type" value="Genomic_DNA"/>
</dbReference>
<comment type="caution">
    <text evidence="1">The sequence shown here is derived from an EMBL/GenBank/DDBJ whole genome shotgun (WGS) entry which is preliminary data.</text>
</comment>
<evidence type="ECO:0000313" key="1">
    <source>
        <dbReference type="EMBL" id="GAG71135.1"/>
    </source>
</evidence>
<proteinExistence type="predicted"/>
<accession>X0ZN06</accession>
<sequence length="57" mass="6364">MSFCEREGDFSIGKDVHGYINEGFSLINISDDFFLEVIVKGEVDFGFGKGGNRYSYG</sequence>
<gene>
    <name evidence="1" type="ORF">S01H4_08658</name>
</gene>
<protein>
    <submittedName>
        <fullName evidence="1">Uncharacterized protein</fullName>
    </submittedName>
</protein>
<feature type="non-terminal residue" evidence="1">
    <location>
        <position position="57"/>
    </location>
</feature>
<organism evidence="1">
    <name type="scientific">marine sediment metagenome</name>
    <dbReference type="NCBI Taxonomy" id="412755"/>
    <lineage>
        <taxon>unclassified sequences</taxon>
        <taxon>metagenomes</taxon>
        <taxon>ecological metagenomes</taxon>
    </lineage>
</organism>
<reference evidence="1" key="1">
    <citation type="journal article" date="2014" name="Front. Microbiol.">
        <title>High frequency of phylogenetically diverse reductive dehalogenase-homologous genes in deep subseafloor sedimentary metagenomes.</title>
        <authorList>
            <person name="Kawai M."/>
            <person name="Futagami T."/>
            <person name="Toyoda A."/>
            <person name="Takaki Y."/>
            <person name="Nishi S."/>
            <person name="Hori S."/>
            <person name="Arai W."/>
            <person name="Tsubouchi T."/>
            <person name="Morono Y."/>
            <person name="Uchiyama I."/>
            <person name="Ito T."/>
            <person name="Fujiyama A."/>
            <person name="Inagaki F."/>
            <person name="Takami H."/>
        </authorList>
    </citation>
    <scope>NUCLEOTIDE SEQUENCE</scope>
    <source>
        <strain evidence="1">Expedition CK06-06</strain>
    </source>
</reference>
<name>X0ZN06_9ZZZZ</name>
<dbReference type="AlphaFoldDB" id="X0ZN06"/>